<evidence type="ECO:0000313" key="1">
    <source>
        <dbReference type="EMBL" id="VUX30046.1"/>
    </source>
</evidence>
<sequence>MRLLEIKTEESCMIVNNNRTNSSNLRQWHPAFFADIQIELEAERENLIFENEHQLGTKPMEIDALVIKKKSDIPINKNIGRIFRKYNIIEYKSPTDYISINDFYKVCGYAFFYKADTVTEDEIPIEEITISLVSRAYPRKMLRHLREFWKCRVKKMEEGIYYVTGSKIPIQVIVTEQLSKKKNLWLRSLTDRIKDKEDMKRLLNEYREKQKNPLYESVMQMIVRANEEKFREADCMCEALNRIIQDQIEEKIRKSLQAGYDEGYGIGMQDGIKDGMQRGMQRGMQQGMQQGMQRGMQQGEHSINSLILCLAELGRTSDIIRSASDPEYQKKLLKEFGLLPE</sequence>
<proteinExistence type="predicted"/>
<evidence type="ECO:0000313" key="2">
    <source>
        <dbReference type="Proteomes" id="UP000408482"/>
    </source>
</evidence>
<name>A0A564VBY3_9FIRM</name>
<keyword evidence="1" id="KW-0966">Cell projection</keyword>
<keyword evidence="1" id="KW-0969">Cilium</keyword>
<dbReference type="EMBL" id="CABHNW010000005">
    <property type="protein sequence ID" value="VUX30046.1"/>
    <property type="molecule type" value="Genomic_DNA"/>
</dbReference>
<keyword evidence="2" id="KW-1185">Reference proteome</keyword>
<accession>A0A564VBY3</accession>
<gene>
    <name evidence="1" type="ORF">RSSSTS7063_02043</name>
</gene>
<keyword evidence="1" id="KW-0282">Flagellum</keyword>
<organism evidence="1 2">
    <name type="scientific">Blautia luti</name>
    <dbReference type="NCBI Taxonomy" id="89014"/>
    <lineage>
        <taxon>Bacteria</taxon>
        <taxon>Bacillati</taxon>
        <taxon>Bacillota</taxon>
        <taxon>Clostridia</taxon>
        <taxon>Lachnospirales</taxon>
        <taxon>Lachnospiraceae</taxon>
        <taxon>Blautia</taxon>
    </lineage>
</organism>
<protein>
    <submittedName>
        <fullName evidence="1">Flagellar assembly protein H</fullName>
    </submittedName>
</protein>
<reference evidence="1 2" key="1">
    <citation type="submission" date="2019-07" db="EMBL/GenBank/DDBJ databases">
        <authorList>
            <person name="Hibberd C M."/>
            <person name="Gehrig L. J."/>
            <person name="Chang H.-W."/>
            <person name="Venkatesh S."/>
        </authorList>
    </citation>
    <scope>NUCLEOTIDE SEQUENCE [LARGE SCALE GENOMIC DNA]</scope>
    <source>
        <strain evidence="1">Blautia_luti_SSTS_Bg7063</strain>
    </source>
</reference>
<dbReference type="AlphaFoldDB" id="A0A564VBY3"/>
<dbReference type="Proteomes" id="UP000408482">
    <property type="component" value="Unassembled WGS sequence"/>
</dbReference>